<dbReference type="SUPFAM" id="SSF143422">
    <property type="entry name" value="Transposase IS200-like"/>
    <property type="match status" value="1"/>
</dbReference>
<feature type="domain" description="Transposase IS200-like" evidence="1">
    <location>
        <begin position="2"/>
        <end position="114"/>
    </location>
</feature>
<evidence type="ECO:0000313" key="3">
    <source>
        <dbReference type="Proteomes" id="UP000638648"/>
    </source>
</evidence>
<protein>
    <submittedName>
        <fullName evidence="2">Transposase</fullName>
    </submittedName>
</protein>
<dbReference type="GO" id="GO:0003677">
    <property type="term" value="F:DNA binding"/>
    <property type="evidence" value="ECO:0007669"/>
    <property type="project" value="InterPro"/>
</dbReference>
<keyword evidence="3" id="KW-1185">Reference proteome</keyword>
<comment type="caution">
    <text evidence="2">The sequence shown here is derived from an EMBL/GenBank/DDBJ whole genome shotgun (WGS) entry which is preliminary data.</text>
</comment>
<dbReference type="SMART" id="SM01321">
    <property type="entry name" value="Y1_Tnp"/>
    <property type="match status" value="1"/>
</dbReference>
<reference evidence="2" key="1">
    <citation type="submission" date="2020-10" db="EMBL/GenBank/DDBJ databases">
        <title>Sequencing the genomes of 1000 actinobacteria strains.</title>
        <authorList>
            <person name="Klenk H.-P."/>
        </authorList>
    </citation>
    <scope>NUCLEOTIDE SEQUENCE</scope>
    <source>
        <strain evidence="2">DSM 45354</strain>
    </source>
</reference>
<evidence type="ECO:0000313" key="2">
    <source>
        <dbReference type="EMBL" id="MBE1605454.1"/>
    </source>
</evidence>
<dbReference type="PANTHER" id="PTHR33360:SF2">
    <property type="entry name" value="TRANSPOSASE FOR INSERTION SEQUENCE ELEMENT IS200"/>
    <property type="match status" value="1"/>
</dbReference>
<dbReference type="EMBL" id="JADBEM010000001">
    <property type="protein sequence ID" value="MBE1605454.1"/>
    <property type="molecule type" value="Genomic_DNA"/>
</dbReference>
<dbReference type="InterPro" id="IPR036515">
    <property type="entry name" value="Transposase_17_sf"/>
</dbReference>
<dbReference type="GO" id="GO:0004803">
    <property type="term" value="F:transposase activity"/>
    <property type="evidence" value="ECO:0007669"/>
    <property type="project" value="InterPro"/>
</dbReference>
<dbReference type="Gene3D" id="3.30.70.1290">
    <property type="entry name" value="Transposase IS200-like"/>
    <property type="match status" value="1"/>
</dbReference>
<organism evidence="2 3">
    <name type="scientific">Actinopolymorpha pittospori</name>
    <dbReference type="NCBI Taxonomy" id="648752"/>
    <lineage>
        <taxon>Bacteria</taxon>
        <taxon>Bacillati</taxon>
        <taxon>Actinomycetota</taxon>
        <taxon>Actinomycetes</taxon>
        <taxon>Propionibacteriales</taxon>
        <taxon>Actinopolymorphaceae</taxon>
        <taxon>Actinopolymorpha</taxon>
    </lineage>
</organism>
<name>A0A927MRQ7_9ACTN</name>
<dbReference type="AlphaFoldDB" id="A0A927MRQ7"/>
<proteinExistence type="predicted"/>
<sequence length="118" mass="13710">MVFTPKYRRGPFTDDILRRCEEVMRDVCTDFGAELREFNGDTDHVHLLLHYPPKVALSRLVGSLKGVSARRLRQEFPGHIRTYLWGEHFWSPSYFAASCAGAPLTVVKEYIENQKRPR</sequence>
<evidence type="ECO:0000259" key="1">
    <source>
        <dbReference type="SMART" id="SM01321"/>
    </source>
</evidence>
<dbReference type="Proteomes" id="UP000638648">
    <property type="component" value="Unassembled WGS sequence"/>
</dbReference>
<dbReference type="Pfam" id="PF01797">
    <property type="entry name" value="Y1_Tnp"/>
    <property type="match status" value="1"/>
</dbReference>
<accession>A0A927MRQ7</accession>
<dbReference type="NCBIfam" id="NF033573">
    <property type="entry name" value="transpos_IS200"/>
    <property type="match status" value="1"/>
</dbReference>
<dbReference type="PANTHER" id="PTHR33360">
    <property type="entry name" value="TRANSPOSASE FOR INSERTION SEQUENCE ELEMENT IS200"/>
    <property type="match status" value="1"/>
</dbReference>
<dbReference type="InterPro" id="IPR002686">
    <property type="entry name" value="Transposase_17"/>
</dbReference>
<gene>
    <name evidence="2" type="ORF">HEB94_002302</name>
</gene>
<dbReference type="GO" id="GO:0006313">
    <property type="term" value="P:DNA transposition"/>
    <property type="evidence" value="ECO:0007669"/>
    <property type="project" value="InterPro"/>
</dbReference>